<sequence length="114" mass="12941">MLRGRSGMNSHRAGDGGREPVEINYSPTAALLKANSGGGRGARPAQEFYDTKSRGQNVFGVVSSRWAKFNLNQFRADPRDARGRPRPRLRGRSRRGEREREFVRWSETFYVADL</sequence>
<feature type="region of interest" description="Disordered" evidence="1">
    <location>
        <begin position="76"/>
        <end position="99"/>
    </location>
</feature>
<feature type="compositionally biased region" description="Basic and acidic residues" evidence="1">
    <location>
        <begin position="12"/>
        <end position="21"/>
    </location>
</feature>
<protein>
    <submittedName>
        <fullName evidence="2">Uncharacterized protein</fullName>
    </submittedName>
</protein>
<gene>
    <name evidence="2" type="ORF">EVAR_29616_1</name>
</gene>
<name>A0A4C1VWY8_EUMVA</name>
<comment type="caution">
    <text evidence="2">The sequence shown here is derived from an EMBL/GenBank/DDBJ whole genome shotgun (WGS) entry which is preliminary data.</text>
</comment>
<dbReference type="Proteomes" id="UP000299102">
    <property type="component" value="Unassembled WGS sequence"/>
</dbReference>
<accession>A0A4C1VWY8</accession>
<evidence type="ECO:0000313" key="3">
    <source>
        <dbReference type="Proteomes" id="UP000299102"/>
    </source>
</evidence>
<organism evidence="2 3">
    <name type="scientific">Eumeta variegata</name>
    <name type="common">Bagworm moth</name>
    <name type="synonym">Eumeta japonica</name>
    <dbReference type="NCBI Taxonomy" id="151549"/>
    <lineage>
        <taxon>Eukaryota</taxon>
        <taxon>Metazoa</taxon>
        <taxon>Ecdysozoa</taxon>
        <taxon>Arthropoda</taxon>
        <taxon>Hexapoda</taxon>
        <taxon>Insecta</taxon>
        <taxon>Pterygota</taxon>
        <taxon>Neoptera</taxon>
        <taxon>Endopterygota</taxon>
        <taxon>Lepidoptera</taxon>
        <taxon>Glossata</taxon>
        <taxon>Ditrysia</taxon>
        <taxon>Tineoidea</taxon>
        <taxon>Psychidae</taxon>
        <taxon>Oiketicinae</taxon>
        <taxon>Eumeta</taxon>
    </lineage>
</organism>
<reference evidence="2 3" key="1">
    <citation type="journal article" date="2019" name="Commun. Biol.">
        <title>The bagworm genome reveals a unique fibroin gene that provides high tensile strength.</title>
        <authorList>
            <person name="Kono N."/>
            <person name="Nakamura H."/>
            <person name="Ohtoshi R."/>
            <person name="Tomita M."/>
            <person name="Numata K."/>
            <person name="Arakawa K."/>
        </authorList>
    </citation>
    <scope>NUCLEOTIDE SEQUENCE [LARGE SCALE GENOMIC DNA]</scope>
</reference>
<feature type="compositionally biased region" description="Basic residues" evidence="1">
    <location>
        <begin position="84"/>
        <end position="93"/>
    </location>
</feature>
<keyword evidence="3" id="KW-1185">Reference proteome</keyword>
<dbReference type="AlphaFoldDB" id="A0A4C1VWY8"/>
<evidence type="ECO:0000256" key="1">
    <source>
        <dbReference type="SAM" id="MobiDB-lite"/>
    </source>
</evidence>
<dbReference type="EMBL" id="BGZK01000416">
    <property type="protein sequence ID" value="GBP42357.1"/>
    <property type="molecule type" value="Genomic_DNA"/>
</dbReference>
<evidence type="ECO:0000313" key="2">
    <source>
        <dbReference type="EMBL" id="GBP42357.1"/>
    </source>
</evidence>
<proteinExistence type="predicted"/>
<feature type="region of interest" description="Disordered" evidence="1">
    <location>
        <begin position="1"/>
        <end position="22"/>
    </location>
</feature>